<organism evidence="1 2">
    <name type="scientific">Aplosporella prunicola CBS 121167</name>
    <dbReference type="NCBI Taxonomy" id="1176127"/>
    <lineage>
        <taxon>Eukaryota</taxon>
        <taxon>Fungi</taxon>
        <taxon>Dikarya</taxon>
        <taxon>Ascomycota</taxon>
        <taxon>Pezizomycotina</taxon>
        <taxon>Dothideomycetes</taxon>
        <taxon>Dothideomycetes incertae sedis</taxon>
        <taxon>Botryosphaeriales</taxon>
        <taxon>Aplosporellaceae</taxon>
        <taxon>Aplosporella</taxon>
    </lineage>
</organism>
<dbReference type="OrthoDB" id="5985073at2759"/>
<reference evidence="1" key="1">
    <citation type="journal article" date="2020" name="Stud. Mycol.">
        <title>101 Dothideomycetes genomes: a test case for predicting lifestyles and emergence of pathogens.</title>
        <authorList>
            <person name="Haridas S."/>
            <person name="Albert R."/>
            <person name="Binder M."/>
            <person name="Bloem J."/>
            <person name="Labutti K."/>
            <person name="Salamov A."/>
            <person name="Andreopoulos B."/>
            <person name="Baker S."/>
            <person name="Barry K."/>
            <person name="Bills G."/>
            <person name="Bluhm B."/>
            <person name="Cannon C."/>
            <person name="Castanera R."/>
            <person name="Culley D."/>
            <person name="Daum C."/>
            <person name="Ezra D."/>
            <person name="Gonzalez J."/>
            <person name="Henrissat B."/>
            <person name="Kuo A."/>
            <person name="Liang C."/>
            <person name="Lipzen A."/>
            <person name="Lutzoni F."/>
            <person name="Magnuson J."/>
            <person name="Mondo S."/>
            <person name="Nolan M."/>
            <person name="Ohm R."/>
            <person name="Pangilinan J."/>
            <person name="Park H.-J."/>
            <person name="Ramirez L."/>
            <person name="Alfaro M."/>
            <person name="Sun H."/>
            <person name="Tritt A."/>
            <person name="Yoshinaga Y."/>
            <person name="Zwiers L.-H."/>
            <person name="Turgeon B."/>
            <person name="Goodwin S."/>
            <person name="Spatafora J."/>
            <person name="Crous P."/>
            <person name="Grigoriev I."/>
        </authorList>
    </citation>
    <scope>NUCLEOTIDE SEQUENCE</scope>
    <source>
        <strain evidence="1">CBS 121167</strain>
    </source>
</reference>
<accession>A0A6A6B371</accession>
<sequence length="269" mass="31524">MPQLNWPSLKRVDIDLEPTAPGGIWYFTGLSGRETPPPFPEAYDRYVRGRLSRIDWIGEPTPYETGPPRPPSEAESVDWTDEYVSSMNPTRDYRFRPTSHMNSLLIAAAKAVRYMPALERFSIHHKALLHLLGAEGMEDRERCFSVTFATERFALYRHLEEDYRGEWYEGLGRREMSWMALPETWRPDIEVREEWARTLGEDGRVFYERGGLPTGKWLDTAEFLKGMQRIYRRRHLMRCGTAPTGAFHGSTREQRDTWVYQLTFDGFLF</sequence>
<keyword evidence="2" id="KW-1185">Reference proteome</keyword>
<dbReference type="RefSeq" id="XP_033393420.1">
    <property type="nucleotide sequence ID" value="XM_033547382.1"/>
</dbReference>
<dbReference type="AlphaFoldDB" id="A0A6A6B371"/>
<gene>
    <name evidence="1" type="ORF">K452DRAFT_97643</name>
</gene>
<proteinExistence type="predicted"/>
<name>A0A6A6B371_9PEZI</name>
<evidence type="ECO:0000313" key="1">
    <source>
        <dbReference type="EMBL" id="KAF2137705.1"/>
    </source>
</evidence>
<dbReference type="GeneID" id="54304889"/>
<dbReference type="EMBL" id="ML995500">
    <property type="protein sequence ID" value="KAF2137705.1"/>
    <property type="molecule type" value="Genomic_DNA"/>
</dbReference>
<dbReference type="Proteomes" id="UP000799438">
    <property type="component" value="Unassembled WGS sequence"/>
</dbReference>
<evidence type="ECO:0000313" key="2">
    <source>
        <dbReference type="Proteomes" id="UP000799438"/>
    </source>
</evidence>
<protein>
    <submittedName>
        <fullName evidence="1">Uncharacterized protein</fullName>
    </submittedName>
</protein>